<dbReference type="GO" id="GO:0005840">
    <property type="term" value="C:ribosome"/>
    <property type="evidence" value="ECO:0007669"/>
    <property type="project" value="UniProtKB-KW"/>
</dbReference>
<keyword evidence="3" id="KW-0687">Ribonucleoprotein</keyword>
<dbReference type="Gene3D" id="3.40.5.10">
    <property type="entry name" value="Ribosomal protein L9, N-terminal domain"/>
    <property type="match status" value="1"/>
</dbReference>
<evidence type="ECO:0000256" key="3">
    <source>
        <dbReference type="ARBA" id="ARBA00023274"/>
    </source>
</evidence>
<evidence type="ECO:0000256" key="5">
    <source>
        <dbReference type="ARBA" id="ARBA00035381"/>
    </source>
</evidence>
<accession>A0A7R8VV58</accession>
<evidence type="ECO:0000313" key="7">
    <source>
        <dbReference type="EMBL" id="CAD7205505.1"/>
    </source>
</evidence>
<dbReference type="PANTHER" id="PTHR21368">
    <property type="entry name" value="50S RIBOSOMAL PROTEIN L9"/>
    <property type="match status" value="1"/>
</dbReference>
<dbReference type="InterPro" id="IPR000244">
    <property type="entry name" value="Ribosomal_bL9"/>
</dbReference>
<comment type="similarity">
    <text evidence="1">Belongs to the bacterial ribosomal protein bL9 family.</text>
</comment>
<protein>
    <recommendedName>
        <fullName evidence="4">Large ribosomal subunit protein bL9m</fullName>
    </recommendedName>
    <alternativeName>
        <fullName evidence="5">39S ribosomal protein L9, mitochondrial</fullName>
    </alternativeName>
</protein>
<dbReference type="AlphaFoldDB" id="A0A7R8VV58"/>
<dbReference type="GO" id="GO:0003735">
    <property type="term" value="F:structural constituent of ribosome"/>
    <property type="evidence" value="ECO:0007669"/>
    <property type="project" value="InterPro"/>
</dbReference>
<dbReference type="GO" id="GO:0006412">
    <property type="term" value="P:translation"/>
    <property type="evidence" value="ECO:0007669"/>
    <property type="project" value="InterPro"/>
</dbReference>
<organism evidence="7">
    <name type="scientific">Timema douglasi</name>
    <name type="common">Walking stick</name>
    <dbReference type="NCBI Taxonomy" id="61478"/>
    <lineage>
        <taxon>Eukaryota</taxon>
        <taxon>Metazoa</taxon>
        <taxon>Ecdysozoa</taxon>
        <taxon>Arthropoda</taxon>
        <taxon>Hexapoda</taxon>
        <taxon>Insecta</taxon>
        <taxon>Pterygota</taxon>
        <taxon>Neoptera</taxon>
        <taxon>Polyneoptera</taxon>
        <taxon>Phasmatodea</taxon>
        <taxon>Timematodea</taxon>
        <taxon>Timematoidea</taxon>
        <taxon>Timematidae</taxon>
        <taxon>Timema</taxon>
    </lineage>
</organism>
<gene>
    <name evidence="7" type="ORF">TDIB3V08_LOCUS11656</name>
</gene>
<evidence type="ECO:0000256" key="2">
    <source>
        <dbReference type="ARBA" id="ARBA00022980"/>
    </source>
</evidence>
<sequence length="191" mass="21672">MEIILTDYVSGLGARGDKVSVKPNFAYNNLLLPGLAVYSTPENSEKYCTPQEESIKPKFSSPYASRTVGFLSKKTVAIVMNKEIPWKLEPWHIRMSFRKAGVDVAEHAIELPEKPITGPNLDLECKIFFVTITVNGTEKVSVKCQIHHWSTKISDRLPWVEEFWKQDKEYVFSEETKTLEHINDNAGSSPP</sequence>
<keyword evidence="2" id="KW-0689">Ribosomal protein</keyword>
<evidence type="ECO:0000259" key="6">
    <source>
        <dbReference type="Pfam" id="PF01281"/>
    </source>
</evidence>
<proteinExistence type="inferred from homology"/>
<feature type="domain" description="Ribosomal protein L9" evidence="6">
    <location>
        <begin position="1"/>
        <end position="46"/>
    </location>
</feature>
<dbReference type="SUPFAM" id="SSF55658">
    <property type="entry name" value="L9 N-domain-like"/>
    <property type="match status" value="1"/>
</dbReference>
<evidence type="ECO:0000256" key="4">
    <source>
        <dbReference type="ARBA" id="ARBA00035194"/>
    </source>
</evidence>
<reference evidence="7" key="1">
    <citation type="submission" date="2020-11" db="EMBL/GenBank/DDBJ databases">
        <authorList>
            <person name="Tran Van P."/>
        </authorList>
    </citation>
    <scope>NUCLEOTIDE SEQUENCE</scope>
</reference>
<name>A0A7R8VV58_TIMDO</name>
<dbReference type="EMBL" id="OA575469">
    <property type="protein sequence ID" value="CAD7205505.1"/>
    <property type="molecule type" value="Genomic_DNA"/>
</dbReference>
<dbReference type="Pfam" id="PF01281">
    <property type="entry name" value="Ribosomal_L9_N"/>
    <property type="match status" value="1"/>
</dbReference>
<dbReference type="GO" id="GO:1990904">
    <property type="term" value="C:ribonucleoprotein complex"/>
    <property type="evidence" value="ECO:0007669"/>
    <property type="project" value="UniProtKB-KW"/>
</dbReference>
<dbReference type="InterPro" id="IPR009027">
    <property type="entry name" value="Ribosomal_bL9/RNase_H1_N"/>
</dbReference>
<dbReference type="InterPro" id="IPR020070">
    <property type="entry name" value="Ribosomal_bL9_N"/>
</dbReference>
<dbReference type="InterPro" id="IPR036935">
    <property type="entry name" value="Ribosomal_bL9_N_sf"/>
</dbReference>
<evidence type="ECO:0000256" key="1">
    <source>
        <dbReference type="ARBA" id="ARBA00010605"/>
    </source>
</evidence>